<reference evidence="1" key="1">
    <citation type="journal article" date="2014" name="Front. Microbiol.">
        <title>High frequency of phylogenetically diverse reductive dehalogenase-homologous genes in deep subseafloor sedimentary metagenomes.</title>
        <authorList>
            <person name="Kawai M."/>
            <person name="Futagami T."/>
            <person name="Toyoda A."/>
            <person name="Takaki Y."/>
            <person name="Nishi S."/>
            <person name="Hori S."/>
            <person name="Arai W."/>
            <person name="Tsubouchi T."/>
            <person name="Morono Y."/>
            <person name="Uchiyama I."/>
            <person name="Ito T."/>
            <person name="Fujiyama A."/>
            <person name="Inagaki F."/>
            <person name="Takami H."/>
        </authorList>
    </citation>
    <scope>NUCLEOTIDE SEQUENCE</scope>
    <source>
        <strain evidence="1">Expedition CK06-06</strain>
    </source>
</reference>
<comment type="caution">
    <text evidence="1">The sequence shown here is derived from an EMBL/GenBank/DDBJ whole genome shotgun (WGS) entry which is preliminary data.</text>
</comment>
<dbReference type="AlphaFoldDB" id="X0VD60"/>
<gene>
    <name evidence="1" type="ORF">S01H1_50538</name>
</gene>
<accession>X0VD60</accession>
<proteinExistence type="predicted"/>
<protein>
    <submittedName>
        <fullName evidence="1">Uncharacterized protein</fullName>
    </submittedName>
</protein>
<dbReference type="EMBL" id="BARS01032564">
    <property type="protein sequence ID" value="GAG16074.1"/>
    <property type="molecule type" value="Genomic_DNA"/>
</dbReference>
<evidence type="ECO:0000313" key="1">
    <source>
        <dbReference type="EMBL" id="GAG16074.1"/>
    </source>
</evidence>
<organism evidence="1">
    <name type="scientific">marine sediment metagenome</name>
    <dbReference type="NCBI Taxonomy" id="412755"/>
    <lineage>
        <taxon>unclassified sequences</taxon>
        <taxon>metagenomes</taxon>
        <taxon>ecological metagenomes</taxon>
    </lineage>
</organism>
<sequence length="52" mass="6203">MSETKTVKLMDSMHTIIYALNESKCIDVINWDNVKKLIKDVDLWLKENRSYE</sequence>
<name>X0VD60_9ZZZZ</name>